<sequence>MTHSRVPIKSHKLQVPQDAGAARPPPAGHDKRLTFADLLRQRRSTASPPLPPASGSLEAAGEASAGASLDEDRPGLDALTDSDGSGSDSSDDHGRPDEQELSAELALQELAPVESSSAADRAASGEVGAATAVQWSRADERRVAYVVDTVARFCNDRAVANSDGWQVSMKLRPDVLPETVLHLGLSPHWLLLRFDIHDEQALALVFSHREQLVERLEAALDRRRDISITFS</sequence>
<dbReference type="STRING" id="413882.AAW51_1125"/>
<dbReference type="Pfam" id="PF09483">
    <property type="entry name" value="HpaP"/>
    <property type="match status" value="1"/>
</dbReference>
<dbReference type="OrthoDB" id="9150349at2"/>
<feature type="compositionally biased region" description="Low complexity" evidence="1">
    <location>
        <begin position="53"/>
        <end position="68"/>
    </location>
</feature>
<accession>A0A0G3BKD1</accession>
<dbReference type="Proteomes" id="UP000035352">
    <property type="component" value="Chromosome"/>
</dbReference>
<protein>
    <submittedName>
        <fullName evidence="2">Type III secretion control protein HpaP</fullName>
    </submittedName>
</protein>
<dbReference type="RefSeq" id="WP_047193818.1">
    <property type="nucleotide sequence ID" value="NZ_CP011371.1"/>
</dbReference>
<keyword evidence="3" id="KW-1185">Reference proteome</keyword>
<evidence type="ECO:0000313" key="2">
    <source>
        <dbReference type="EMBL" id="AKJ27816.1"/>
    </source>
</evidence>
<organism evidence="2 3">
    <name type="scientific">Caldimonas brevitalea</name>
    <dbReference type="NCBI Taxonomy" id="413882"/>
    <lineage>
        <taxon>Bacteria</taxon>
        <taxon>Pseudomonadati</taxon>
        <taxon>Pseudomonadota</taxon>
        <taxon>Betaproteobacteria</taxon>
        <taxon>Burkholderiales</taxon>
        <taxon>Sphaerotilaceae</taxon>
        <taxon>Caldimonas</taxon>
    </lineage>
</organism>
<dbReference type="EMBL" id="CP011371">
    <property type="protein sequence ID" value="AKJ27816.1"/>
    <property type="molecule type" value="Genomic_DNA"/>
</dbReference>
<proteinExistence type="predicted"/>
<dbReference type="NCBIfam" id="TIGR02557">
    <property type="entry name" value="HpaP"/>
    <property type="match status" value="1"/>
</dbReference>
<dbReference type="InterPro" id="IPR013390">
    <property type="entry name" value="T3SS_HpaP"/>
</dbReference>
<evidence type="ECO:0000256" key="1">
    <source>
        <dbReference type="SAM" id="MobiDB-lite"/>
    </source>
</evidence>
<feature type="region of interest" description="Disordered" evidence="1">
    <location>
        <begin position="1"/>
        <end position="100"/>
    </location>
</feature>
<gene>
    <name evidence="2" type="primary">hpaC</name>
    <name evidence="2" type="ORF">AAW51_1125</name>
</gene>
<dbReference type="KEGG" id="pbh:AAW51_1125"/>
<evidence type="ECO:0000313" key="3">
    <source>
        <dbReference type="Proteomes" id="UP000035352"/>
    </source>
</evidence>
<dbReference type="AlphaFoldDB" id="A0A0G3BKD1"/>
<feature type="compositionally biased region" description="Basic residues" evidence="1">
    <location>
        <begin position="1"/>
        <end position="12"/>
    </location>
</feature>
<reference evidence="2 3" key="1">
    <citation type="submission" date="2015-05" db="EMBL/GenBank/DDBJ databases">
        <authorList>
            <person name="Tang B."/>
            <person name="Yu Y."/>
        </authorList>
    </citation>
    <scope>NUCLEOTIDE SEQUENCE [LARGE SCALE GENOMIC DNA]</scope>
    <source>
        <strain evidence="2 3">DSM 7029</strain>
    </source>
</reference>
<name>A0A0G3BKD1_9BURK</name>